<organism evidence="1 2">
    <name type="scientific">Aromatoleum aromaticum (strain DSM 19018 / LMG 30748 / EbN1)</name>
    <name type="common">Azoarcus sp. (strain EbN1)</name>
    <dbReference type="NCBI Taxonomy" id="76114"/>
    <lineage>
        <taxon>Bacteria</taxon>
        <taxon>Pseudomonadati</taxon>
        <taxon>Pseudomonadota</taxon>
        <taxon>Betaproteobacteria</taxon>
        <taxon>Rhodocyclales</taxon>
        <taxon>Rhodocyclaceae</taxon>
        <taxon>Aromatoleum</taxon>
    </lineage>
</organism>
<evidence type="ECO:0000313" key="2">
    <source>
        <dbReference type="Proteomes" id="UP000006552"/>
    </source>
</evidence>
<protein>
    <submittedName>
        <fullName evidence="1">Uncharacterized protein</fullName>
    </submittedName>
</protein>
<proteinExistence type="predicted"/>
<dbReference type="HOGENOM" id="CLU_1944245_0_0_4"/>
<dbReference type="Proteomes" id="UP000006552">
    <property type="component" value="Chromosome"/>
</dbReference>
<sequence length="129" mass="14241">MIQHIVEAPDLVALHHDLLAILRLHRMALLHRDNQAGLVFHGHLAVLEHIHRGAVLQFVGLGDIDLVGGESRSGDQHGRGGSGDFHQHDLLLVNCVISARTGRVTPCSNQALAFERPWTHARRTPLTTR</sequence>
<keyword evidence="2" id="KW-1185">Reference proteome</keyword>
<reference evidence="1 2" key="1">
    <citation type="journal article" date="2005" name="Arch. Microbiol.">
        <title>The genome sequence of an anaerobic aromatic-degrading denitrifying bacterium, strain EbN1.</title>
        <authorList>
            <person name="Rabus R."/>
            <person name="Kube M."/>
            <person name="Heider J."/>
            <person name="Beck A."/>
            <person name="Heitmann K."/>
            <person name="Widdel F."/>
            <person name="Reinhardt R."/>
        </authorList>
    </citation>
    <scope>NUCLEOTIDE SEQUENCE [LARGE SCALE GENOMIC DNA]</scope>
    <source>
        <strain evidence="1 2">EbN1</strain>
    </source>
</reference>
<evidence type="ECO:0000313" key="1">
    <source>
        <dbReference type="EMBL" id="CAI07332.1"/>
    </source>
</evidence>
<dbReference type="STRING" id="76114.ebA2185"/>
<name>Q5P5T0_AROAE</name>
<accession>Q5P5T0</accession>
<dbReference type="AlphaFoldDB" id="Q5P5T0"/>
<dbReference type="EMBL" id="CR555306">
    <property type="protein sequence ID" value="CAI07332.1"/>
    <property type="molecule type" value="Genomic_DNA"/>
</dbReference>
<dbReference type="KEGG" id="eba:ebA2185"/>
<gene>
    <name evidence="1" type="ORF">ebA2185</name>
</gene>